<keyword evidence="6" id="KW-0677">Repeat</keyword>
<name>A0A9W4WZY9_9GLOM</name>
<keyword evidence="13" id="KW-0812">Transmembrane</keyword>
<feature type="transmembrane region" description="Helical" evidence="13">
    <location>
        <begin position="46"/>
        <end position="67"/>
    </location>
</feature>
<feature type="compositionally biased region" description="Polar residues" evidence="12">
    <location>
        <begin position="150"/>
        <end position="172"/>
    </location>
</feature>
<evidence type="ECO:0000313" key="15">
    <source>
        <dbReference type="EMBL" id="CAI2184996.1"/>
    </source>
</evidence>
<dbReference type="GO" id="GO:0030479">
    <property type="term" value="C:actin cortical patch"/>
    <property type="evidence" value="ECO:0007669"/>
    <property type="project" value="UniProtKB-SubCell"/>
</dbReference>
<evidence type="ECO:0000256" key="7">
    <source>
        <dbReference type="ARBA" id="ARBA00022753"/>
    </source>
</evidence>
<feature type="transmembrane region" description="Helical" evidence="13">
    <location>
        <begin position="187"/>
        <end position="214"/>
    </location>
</feature>
<evidence type="ECO:0000256" key="12">
    <source>
        <dbReference type="SAM" id="MobiDB-lite"/>
    </source>
</evidence>
<comment type="subcellular location">
    <subcellularLocation>
        <location evidence="3">Cell membrane</location>
        <topology evidence="3">Peripheral membrane protein</topology>
        <orientation evidence="3">Cytoplasmic side</orientation>
    </subcellularLocation>
    <subcellularLocation>
        <location evidence="2">Cytoplasm</location>
        <location evidence="2">Cytoskeleton</location>
        <location evidence="2">Actin patch</location>
    </subcellularLocation>
    <subcellularLocation>
        <location evidence="1">Endosome membrane</location>
        <topology evidence="1">Peripheral membrane protein</topology>
        <orientation evidence="1">Cytoplasmic side</orientation>
    </subcellularLocation>
</comment>
<sequence length="646" mass="72588">MVQRCCCCIQLRTGVFLISFLVLVQSLAGAYVAFSYVDVATKFTKSLGYVHGVWNIIRGVIALGGLIGAIMQNKKLVKYFALIISASALFYLVFGLSISIISIKNKDTLVEMCIEKFNEEAHEGTYWSPVVHWTKPYGKRQQEEPEEANSTDTANSTDNANFTNHTDNAIPQNTQSERELCQQGVKLYLGFAITYTIIGFLLMFYFASVIGDYGEDLRRNDMMKVLQDDTSMSIISDTEKQQYFQVFSSLGPINGYIPDGQLDFDEFSVTYRLVNDLLAQRYPDVPPSLPPHLIPPSKAHLFGASGTGFHGGSTLGISSGMISQTISSIPQSIPLSINSIPQSSSPLPSALSNMMPSYSQSQHLPQVPPPPPSLYHQSSSSYGGFPTAPLSDDFDWYMPPADKFNYENEYSKHVGAHGYVRFANFDELYQRLGIPREECIAAWNLVDVNFEQQLGKDQCLVFLHILNQRSKGKRIPDSLPSALKTSLVRGKLNYNYNETLDPSWKSKTSEGTSISNRTSYGQSHSGGKWEEEQLEKELAKLNEKLKKAEDAALISYTSALQISSGGGQTSEFKQLYEYKQKQLAELNEKEHLNRTLEEYIRKERLSVRELQDNIQSLKLQVKTLEDTLETNQSEYRRLHQEVNPGR</sequence>
<dbReference type="PROSITE" id="PS50031">
    <property type="entry name" value="EH"/>
    <property type="match status" value="1"/>
</dbReference>
<organism evidence="15 16">
    <name type="scientific">Funneliformis geosporum</name>
    <dbReference type="NCBI Taxonomy" id="1117311"/>
    <lineage>
        <taxon>Eukaryota</taxon>
        <taxon>Fungi</taxon>
        <taxon>Fungi incertae sedis</taxon>
        <taxon>Mucoromycota</taxon>
        <taxon>Glomeromycotina</taxon>
        <taxon>Glomeromycetes</taxon>
        <taxon>Glomerales</taxon>
        <taxon>Glomeraceae</taxon>
        <taxon>Funneliformis</taxon>
    </lineage>
</organism>
<dbReference type="PANTHER" id="PTHR11216:SF74">
    <property type="entry name" value="ACTIN CYTOSKELETON-REGULATORY COMPLEX PROTEIN END3"/>
    <property type="match status" value="1"/>
</dbReference>
<dbReference type="Gene3D" id="1.10.238.10">
    <property type="entry name" value="EF-hand"/>
    <property type="match status" value="2"/>
</dbReference>
<dbReference type="Proteomes" id="UP001153678">
    <property type="component" value="Unassembled WGS sequence"/>
</dbReference>
<gene>
    <name evidence="15" type="ORF">FWILDA_LOCUS11856</name>
</gene>
<dbReference type="GO" id="GO:0010008">
    <property type="term" value="C:endosome membrane"/>
    <property type="evidence" value="ECO:0007669"/>
    <property type="project" value="UniProtKB-SubCell"/>
</dbReference>
<evidence type="ECO:0000256" key="11">
    <source>
        <dbReference type="SAM" id="Coils"/>
    </source>
</evidence>
<feature type="coiled-coil region" evidence="11">
    <location>
        <begin position="593"/>
        <end position="641"/>
    </location>
</feature>
<evidence type="ECO:0000256" key="9">
    <source>
        <dbReference type="ARBA" id="ARBA00023212"/>
    </source>
</evidence>
<keyword evidence="9" id="KW-0963">Cytoplasm</keyword>
<dbReference type="GO" id="GO:0007015">
    <property type="term" value="P:actin filament organization"/>
    <property type="evidence" value="ECO:0007669"/>
    <property type="project" value="InterPro"/>
</dbReference>
<dbReference type="Pfam" id="PF12761">
    <property type="entry name" value="End3"/>
    <property type="match status" value="1"/>
</dbReference>
<feature type="region of interest" description="Disordered" evidence="12">
    <location>
        <begin position="504"/>
        <end position="531"/>
    </location>
</feature>
<keyword evidence="5" id="KW-0254">Endocytosis</keyword>
<evidence type="ECO:0000259" key="14">
    <source>
        <dbReference type="PROSITE" id="PS50031"/>
    </source>
</evidence>
<dbReference type="EMBL" id="CAMKVN010003548">
    <property type="protein sequence ID" value="CAI2184996.1"/>
    <property type="molecule type" value="Genomic_DNA"/>
</dbReference>
<feature type="transmembrane region" description="Helical" evidence="13">
    <location>
        <begin position="12"/>
        <end position="34"/>
    </location>
</feature>
<reference evidence="15" key="1">
    <citation type="submission" date="2022-08" db="EMBL/GenBank/DDBJ databases">
        <authorList>
            <person name="Kallberg Y."/>
            <person name="Tangrot J."/>
            <person name="Rosling A."/>
        </authorList>
    </citation>
    <scope>NUCLEOTIDE SEQUENCE</scope>
    <source>
        <strain evidence="15">Wild A</strain>
    </source>
</reference>
<feature type="transmembrane region" description="Helical" evidence="13">
    <location>
        <begin position="79"/>
        <end position="103"/>
    </location>
</feature>
<dbReference type="InterPro" id="IPR011992">
    <property type="entry name" value="EF-hand-dom_pair"/>
</dbReference>
<accession>A0A9W4WZY9</accession>
<feature type="compositionally biased region" description="Low complexity" evidence="12">
    <location>
        <begin position="347"/>
        <end position="365"/>
    </location>
</feature>
<evidence type="ECO:0000256" key="8">
    <source>
        <dbReference type="ARBA" id="ARBA00023054"/>
    </source>
</evidence>
<comment type="subunit">
    <text evidence="4">Component of the PAN1 actin cytoskeleton-regulatory complex.</text>
</comment>
<dbReference type="SMART" id="SM00027">
    <property type="entry name" value="EH"/>
    <property type="match status" value="2"/>
</dbReference>
<comment type="function">
    <text evidence="10">Component of the PAN1 actin cytoskeleton-regulatory complex required for the internalization of endosomes during actin-coupled endocytosis. The complex links the site of endocytosis to the cell membrane-associated actin cytoskeleton. Mediates uptake of external molecules and vacuolar degradation of plasma membrane proteins. Plays a role in the proper organization of the cell membrane-associated actin cytoskeleton and promotes its destabilization.</text>
</comment>
<dbReference type="GO" id="GO:0005886">
    <property type="term" value="C:plasma membrane"/>
    <property type="evidence" value="ECO:0007669"/>
    <property type="project" value="UniProtKB-SubCell"/>
</dbReference>
<evidence type="ECO:0000256" key="6">
    <source>
        <dbReference type="ARBA" id="ARBA00022737"/>
    </source>
</evidence>
<keyword evidence="8 11" id="KW-0175">Coiled coil</keyword>
<keyword evidence="13" id="KW-0472">Membrane</keyword>
<keyword evidence="9" id="KW-0206">Cytoskeleton</keyword>
<dbReference type="PANTHER" id="PTHR11216">
    <property type="entry name" value="EH DOMAIN"/>
    <property type="match status" value="1"/>
</dbReference>
<dbReference type="OrthoDB" id="1716625at2759"/>
<dbReference type="GO" id="GO:0006897">
    <property type="term" value="P:endocytosis"/>
    <property type="evidence" value="ECO:0007669"/>
    <property type="project" value="UniProtKB-KW"/>
</dbReference>
<dbReference type="InterPro" id="IPR025604">
    <property type="entry name" value="End3"/>
</dbReference>
<evidence type="ECO:0000256" key="1">
    <source>
        <dbReference type="ARBA" id="ARBA00004125"/>
    </source>
</evidence>
<protein>
    <submittedName>
        <fullName evidence="15">9110_t:CDS:1</fullName>
    </submittedName>
</protein>
<proteinExistence type="predicted"/>
<evidence type="ECO:0000256" key="4">
    <source>
        <dbReference type="ARBA" id="ARBA00011159"/>
    </source>
</evidence>
<feature type="compositionally biased region" description="Polar residues" evidence="12">
    <location>
        <begin position="504"/>
        <end position="525"/>
    </location>
</feature>
<evidence type="ECO:0000256" key="13">
    <source>
        <dbReference type="SAM" id="Phobius"/>
    </source>
</evidence>
<dbReference type="InterPro" id="IPR000261">
    <property type="entry name" value="EH_dom"/>
</dbReference>
<keyword evidence="13" id="KW-1133">Transmembrane helix</keyword>
<evidence type="ECO:0000256" key="10">
    <source>
        <dbReference type="ARBA" id="ARBA00025194"/>
    </source>
</evidence>
<dbReference type="SUPFAM" id="SSF47473">
    <property type="entry name" value="EF-hand"/>
    <property type="match status" value="2"/>
</dbReference>
<dbReference type="Pfam" id="PF12763">
    <property type="entry name" value="EH"/>
    <property type="match status" value="1"/>
</dbReference>
<feature type="region of interest" description="Disordered" evidence="12">
    <location>
        <begin position="347"/>
        <end position="379"/>
    </location>
</feature>
<keyword evidence="7" id="KW-0967">Endosome</keyword>
<feature type="region of interest" description="Disordered" evidence="12">
    <location>
        <begin position="138"/>
        <end position="172"/>
    </location>
</feature>
<dbReference type="AlphaFoldDB" id="A0A9W4WZY9"/>
<comment type="caution">
    <text evidence="15">The sequence shown here is derived from an EMBL/GenBank/DDBJ whole genome shotgun (WGS) entry which is preliminary data.</text>
</comment>
<evidence type="ECO:0000256" key="5">
    <source>
        <dbReference type="ARBA" id="ARBA00022583"/>
    </source>
</evidence>
<keyword evidence="16" id="KW-1185">Reference proteome</keyword>
<evidence type="ECO:0000256" key="2">
    <source>
        <dbReference type="ARBA" id="ARBA00004134"/>
    </source>
</evidence>
<dbReference type="GO" id="GO:0016197">
    <property type="term" value="P:endosomal transport"/>
    <property type="evidence" value="ECO:0007669"/>
    <property type="project" value="TreeGrafter"/>
</dbReference>
<feature type="domain" description="EH" evidence="14">
    <location>
        <begin position="402"/>
        <end position="483"/>
    </location>
</feature>
<evidence type="ECO:0000313" key="16">
    <source>
        <dbReference type="Proteomes" id="UP001153678"/>
    </source>
</evidence>
<evidence type="ECO:0000256" key="3">
    <source>
        <dbReference type="ARBA" id="ARBA00004413"/>
    </source>
</evidence>